<dbReference type="SUPFAM" id="SSF88697">
    <property type="entry name" value="PUA domain-like"/>
    <property type="match status" value="1"/>
</dbReference>
<sequence length="258" mass="28575">MELPLFPLNSVLFPGATLPLHIFEERYKKMVNKCLESNSPFGVLLIRSGSEVAEAAEPFEVGTTARIVRVQHLDAGRMNLICLGEQRFRLSRQVSETPYLVGEVEPLQSIDGEGQEVTDVADTVAALFAEYHRLYLAVSNQWSRQIGMPGVPGALADFVAAWKRLGLKPTIQLTSTADALGRLKQQVGDKIPEYTGEWTDWWANGTASGPREVAASRKAKRLVAAALSPVWGRPDKHTLEAADEIYRDLCLFDEHTWG</sequence>
<protein>
    <recommendedName>
        <fullName evidence="1">Lon N-terminal domain-containing protein</fullName>
    </recommendedName>
</protein>
<proteinExistence type="predicted"/>
<dbReference type="Gene3D" id="2.30.130.40">
    <property type="entry name" value="LON domain-like"/>
    <property type="match status" value="1"/>
</dbReference>
<dbReference type="AlphaFoldDB" id="A0A0F9I2W0"/>
<comment type="caution">
    <text evidence="2">The sequence shown here is derived from an EMBL/GenBank/DDBJ whole genome shotgun (WGS) entry which is preliminary data.</text>
</comment>
<organism evidence="2">
    <name type="scientific">marine sediment metagenome</name>
    <dbReference type="NCBI Taxonomy" id="412755"/>
    <lineage>
        <taxon>unclassified sequences</taxon>
        <taxon>metagenomes</taxon>
        <taxon>ecological metagenomes</taxon>
    </lineage>
</organism>
<dbReference type="SMART" id="SM00464">
    <property type="entry name" value="LON"/>
    <property type="match status" value="1"/>
</dbReference>
<feature type="domain" description="Lon N-terminal" evidence="1">
    <location>
        <begin position="1"/>
        <end position="194"/>
    </location>
</feature>
<dbReference type="PROSITE" id="PS51787">
    <property type="entry name" value="LON_N"/>
    <property type="match status" value="1"/>
</dbReference>
<evidence type="ECO:0000313" key="2">
    <source>
        <dbReference type="EMBL" id="KKL88190.1"/>
    </source>
</evidence>
<feature type="non-terminal residue" evidence="2">
    <location>
        <position position="258"/>
    </location>
</feature>
<gene>
    <name evidence="2" type="ORF">LCGC14_1927210</name>
</gene>
<accession>A0A0F9I2W0</accession>
<dbReference type="InterPro" id="IPR046336">
    <property type="entry name" value="Lon_prtase_N_sf"/>
</dbReference>
<dbReference type="EMBL" id="LAZR01020637">
    <property type="protein sequence ID" value="KKL88190.1"/>
    <property type="molecule type" value="Genomic_DNA"/>
</dbReference>
<dbReference type="PANTHER" id="PTHR46732">
    <property type="entry name" value="ATP-DEPENDENT PROTEASE LA (LON) DOMAIN PROTEIN"/>
    <property type="match status" value="1"/>
</dbReference>
<dbReference type="InterPro" id="IPR015947">
    <property type="entry name" value="PUA-like_sf"/>
</dbReference>
<dbReference type="Pfam" id="PF02190">
    <property type="entry name" value="LON_substr_bdg"/>
    <property type="match status" value="1"/>
</dbReference>
<reference evidence="2" key="1">
    <citation type="journal article" date="2015" name="Nature">
        <title>Complex archaea that bridge the gap between prokaryotes and eukaryotes.</title>
        <authorList>
            <person name="Spang A."/>
            <person name="Saw J.H."/>
            <person name="Jorgensen S.L."/>
            <person name="Zaremba-Niedzwiedzka K."/>
            <person name="Martijn J."/>
            <person name="Lind A.E."/>
            <person name="van Eijk R."/>
            <person name="Schleper C."/>
            <person name="Guy L."/>
            <person name="Ettema T.J."/>
        </authorList>
    </citation>
    <scope>NUCLEOTIDE SEQUENCE</scope>
</reference>
<evidence type="ECO:0000259" key="1">
    <source>
        <dbReference type="PROSITE" id="PS51787"/>
    </source>
</evidence>
<name>A0A0F9I2W0_9ZZZZ</name>
<dbReference type="InterPro" id="IPR003111">
    <property type="entry name" value="Lon_prtase_N"/>
</dbReference>
<dbReference type="PANTHER" id="PTHR46732:SF8">
    <property type="entry name" value="ATP-DEPENDENT PROTEASE LA (LON) DOMAIN PROTEIN"/>
    <property type="match status" value="1"/>
</dbReference>